<name>A0ABV7YQT9_9BACT</name>
<dbReference type="EMBL" id="JBHRYQ010000001">
    <property type="protein sequence ID" value="MFC3809044.1"/>
    <property type="molecule type" value="Genomic_DNA"/>
</dbReference>
<feature type="region of interest" description="Disordered" evidence="2">
    <location>
        <begin position="1"/>
        <end position="97"/>
    </location>
</feature>
<evidence type="ECO:0000256" key="1">
    <source>
        <dbReference type="SAM" id="Coils"/>
    </source>
</evidence>
<dbReference type="Proteomes" id="UP001595616">
    <property type="component" value="Unassembled WGS sequence"/>
</dbReference>
<dbReference type="Pfam" id="PF03993">
    <property type="entry name" value="DUF349"/>
    <property type="match status" value="5"/>
</dbReference>
<evidence type="ECO:0000256" key="2">
    <source>
        <dbReference type="SAM" id="MobiDB-lite"/>
    </source>
</evidence>
<protein>
    <submittedName>
        <fullName evidence="3">DUF349 domain-containing protein</fullName>
    </submittedName>
</protein>
<gene>
    <name evidence="3" type="ORF">ACFOOI_00140</name>
</gene>
<reference evidence="4" key="1">
    <citation type="journal article" date="2019" name="Int. J. Syst. Evol. Microbiol.">
        <title>The Global Catalogue of Microorganisms (GCM) 10K type strain sequencing project: providing services to taxonomists for standard genome sequencing and annotation.</title>
        <authorList>
            <consortium name="The Broad Institute Genomics Platform"/>
            <consortium name="The Broad Institute Genome Sequencing Center for Infectious Disease"/>
            <person name="Wu L."/>
            <person name="Ma J."/>
        </authorList>
    </citation>
    <scope>NUCLEOTIDE SEQUENCE [LARGE SCALE GENOMIC DNA]</scope>
    <source>
        <strain evidence="4">CECT 7956</strain>
    </source>
</reference>
<feature type="compositionally biased region" description="Low complexity" evidence="2">
    <location>
        <begin position="7"/>
        <end position="20"/>
    </location>
</feature>
<feature type="coiled-coil region" evidence="1">
    <location>
        <begin position="286"/>
        <end position="322"/>
    </location>
</feature>
<feature type="coiled-coil region" evidence="1">
    <location>
        <begin position="631"/>
        <end position="699"/>
    </location>
</feature>
<proteinExistence type="predicted"/>
<organism evidence="3 4">
    <name type="scientific">Lacihabitans lacunae</name>
    <dbReference type="NCBI Taxonomy" id="1028214"/>
    <lineage>
        <taxon>Bacteria</taxon>
        <taxon>Pseudomonadati</taxon>
        <taxon>Bacteroidota</taxon>
        <taxon>Cytophagia</taxon>
        <taxon>Cytophagales</taxon>
        <taxon>Leadbetterellaceae</taxon>
        <taxon>Lacihabitans</taxon>
    </lineage>
</organism>
<feature type="compositionally biased region" description="Low complexity" evidence="2">
    <location>
        <begin position="37"/>
        <end position="62"/>
    </location>
</feature>
<keyword evidence="1" id="KW-0175">Coiled coil</keyword>
<evidence type="ECO:0000313" key="3">
    <source>
        <dbReference type="EMBL" id="MFC3809044.1"/>
    </source>
</evidence>
<sequence length="700" mass="79824">MIDQELEPTNNTENNTGAENIVSEKTELSAENSTAQTETLESSAANAEETSEATSADAATDSPQSSLDANASAEEPQNTAIPTSENMTEVTRKPENEIEDIEEIEEEVEIPDFDENFDNFEKKDFVALADKMLEAMNARNLSVSDVKNIDNVIKAIHPAFDEINIKAKKDAKKAYVAENGSDEGFEFKNDNYAIRFEGILIQIREKRNAFFQKLEREREDYFEIKTRLLQQLRDIVEVEEKGESKNNWDAFKKLQSDWKNAGNVNSPHNGTLWSAYNALVDRYFDIRSIQNELKDLDRKKNIELKEEAVVKIEEIAETLKNAPLTNATLKKANDLLNEYKQIGPGIREEQDALWARLKKAFDLIYDKKRELATENQSLMEDIYNAKAQILENLKPFLSFDSDSINEWNAKSKEVMAIQDQWNSIKGPMPREKGKDISKDFWATLKHFFKNKSEFFAKLEAKREANLKAKEALCVEADAILAAEDHSAPNTNRIIELQKKWKSIGQVPEKYKDSLYNRFKAACDKYFDLKRNENKAQDEEFKANLAKKEAICNEIENLVKAGDANLAKLSEYKKNFGAIGFVPRKDIQSIQTRFINAINDYVKAASGLDKSEKDKLMLQNEVEVVLKSGGGSKNLDKQENDIRRKIKGLEDEISLTKNNMEFFGFSKGAEKLKEEYLKKVTKAEIELKELQDKLKLIVAAN</sequence>
<accession>A0ABV7YQT9</accession>
<dbReference type="RefSeq" id="WP_379833518.1">
    <property type="nucleotide sequence ID" value="NZ_JBHRYQ010000001.1"/>
</dbReference>
<comment type="caution">
    <text evidence="3">The sequence shown here is derived from an EMBL/GenBank/DDBJ whole genome shotgun (WGS) entry which is preliminary data.</text>
</comment>
<feature type="compositionally biased region" description="Polar residues" evidence="2">
    <location>
        <begin position="63"/>
        <end position="89"/>
    </location>
</feature>
<dbReference type="InterPro" id="IPR007139">
    <property type="entry name" value="DUF349"/>
</dbReference>
<evidence type="ECO:0000313" key="4">
    <source>
        <dbReference type="Proteomes" id="UP001595616"/>
    </source>
</evidence>
<keyword evidence="4" id="KW-1185">Reference proteome</keyword>